<gene>
    <name evidence="3" type="ORF">RS86_00039</name>
</gene>
<dbReference type="EMBL" id="JYIX01000008">
    <property type="protein sequence ID" value="KJL38226.1"/>
    <property type="molecule type" value="Genomic_DNA"/>
</dbReference>
<keyword evidence="2" id="KW-0472">Membrane</keyword>
<evidence type="ECO:0000313" key="4">
    <source>
        <dbReference type="Proteomes" id="UP000033740"/>
    </source>
</evidence>
<name>A0A0F0LWL2_9MICO</name>
<keyword evidence="4" id="KW-1185">Reference proteome</keyword>
<keyword evidence="2" id="KW-0812">Transmembrane</keyword>
<evidence type="ECO:0000313" key="3">
    <source>
        <dbReference type="EMBL" id="KJL38226.1"/>
    </source>
</evidence>
<feature type="region of interest" description="Disordered" evidence="1">
    <location>
        <begin position="1"/>
        <end position="21"/>
    </location>
</feature>
<sequence length="404" mass="42962">MSATPYMPYQTPSGKHPIEHLEGKPDEIQARGKQITDLGNEMNKAWSLISRLVDDGADMEGESIDKLREVAKEVSGDLGKGGELYVAVGPHISTYGHAVETSQPRLNKLADELEKKWQEYYQADGDASSKHSGLPDKPDPDAEQSDKDDFAKKEGAAKAAASHASSVKGEWDDLADDYDREWNTWHTAYETAVHNIKEGMSGKIKDSWSDNVKGFLNDMADVLTVLGLVVGILALIFAGPFVLIGAVIAGAMLAVQIAKFAMGDGDGLGLAFAIVGCIPFIGPACRFFKSFAAPAAAGMRFSTAMNTLKAPVAATFGGKVLDFTTGLFSGKGATEWGEFMASGTKIFDAAAKAGKTMGPGGWAWAGETFGTVSATGVGIVSNLYSAATGTYDRFFNDLPTKYVR</sequence>
<protein>
    <submittedName>
        <fullName evidence="3">Uncharacterized protein</fullName>
    </submittedName>
</protein>
<comment type="caution">
    <text evidence="3">The sequence shown here is derived from an EMBL/GenBank/DDBJ whole genome shotgun (WGS) entry which is preliminary data.</text>
</comment>
<feature type="transmembrane region" description="Helical" evidence="2">
    <location>
        <begin position="222"/>
        <end position="255"/>
    </location>
</feature>
<dbReference type="PATRIC" id="fig|582680.6.peg.38"/>
<evidence type="ECO:0000256" key="2">
    <source>
        <dbReference type="SAM" id="Phobius"/>
    </source>
</evidence>
<reference evidence="3 4" key="1">
    <citation type="submission" date="2015-02" db="EMBL/GenBank/DDBJ databases">
        <title>Draft genome sequences of ten Microbacterium spp. with emphasis on heavy metal contaminated environments.</title>
        <authorList>
            <person name="Corretto E."/>
        </authorList>
    </citation>
    <scope>NUCLEOTIDE SEQUENCE [LARGE SCALE GENOMIC DNA]</scope>
    <source>
        <strain evidence="3 4">ARN176</strain>
    </source>
</reference>
<feature type="transmembrane region" description="Helical" evidence="2">
    <location>
        <begin position="267"/>
        <end position="288"/>
    </location>
</feature>
<organism evidence="3 4">
    <name type="scientific">Microbacterium azadirachtae</name>
    <dbReference type="NCBI Taxonomy" id="582680"/>
    <lineage>
        <taxon>Bacteria</taxon>
        <taxon>Bacillati</taxon>
        <taxon>Actinomycetota</taxon>
        <taxon>Actinomycetes</taxon>
        <taxon>Micrococcales</taxon>
        <taxon>Microbacteriaceae</taxon>
        <taxon>Microbacterium</taxon>
    </lineage>
</organism>
<feature type="region of interest" description="Disordered" evidence="1">
    <location>
        <begin position="125"/>
        <end position="155"/>
    </location>
</feature>
<accession>A0A0F0LWL2</accession>
<dbReference type="AlphaFoldDB" id="A0A0F0LWL2"/>
<dbReference type="Proteomes" id="UP000033740">
    <property type="component" value="Unassembled WGS sequence"/>
</dbReference>
<evidence type="ECO:0000256" key="1">
    <source>
        <dbReference type="SAM" id="MobiDB-lite"/>
    </source>
</evidence>
<dbReference type="STRING" id="582680.RS86_00039"/>
<dbReference type="RefSeq" id="WP_045270188.1">
    <property type="nucleotide sequence ID" value="NZ_JYIX01000008.1"/>
</dbReference>
<feature type="compositionally biased region" description="Basic and acidic residues" evidence="1">
    <location>
        <begin position="127"/>
        <end position="155"/>
    </location>
</feature>
<proteinExistence type="predicted"/>
<keyword evidence="2" id="KW-1133">Transmembrane helix</keyword>